<protein>
    <submittedName>
        <fullName evidence="2">F0F1-ATPase subunit (ATPase_gene1)</fullName>
    </submittedName>
</protein>
<dbReference type="Proteomes" id="UP000334340">
    <property type="component" value="Unassembled WGS sequence"/>
</dbReference>
<feature type="transmembrane region" description="Helical" evidence="1">
    <location>
        <begin position="12"/>
        <end position="36"/>
    </location>
</feature>
<keyword evidence="1" id="KW-1133">Transmembrane helix</keyword>
<evidence type="ECO:0000313" key="3">
    <source>
        <dbReference type="Proteomes" id="UP000334340"/>
    </source>
</evidence>
<dbReference type="Pfam" id="PF09527">
    <property type="entry name" value="ATPase_gene1"/>
    <property type="match status" value="1"/>
</dbReference>
<evidence type="ECO:0000256" key="1">
    <source>
        <dbReference type="SAM" id="Phobius"/>
    </source>
</evidence>
<accession>A0A564ZGJ8</accession>
<gene>
    <name evidence="2" type="ORF">MELA_00381</name>
</gene>
<organism evidence="2 3">
    <name type="scientific">Candidatus Methylomirabilis lanthanidiphila</name>
    <dbReference type="NCBI Taxonomy" id="2211376"/>
    <lineage>
        <taxon>Bacteria</taxon>
        <taxon>Candidatus Methylomirabilota</taxon>
        <taxon>Candidatus Methylomirabilia</taxon>
        <taxon>Candidatus Methylomirabilales</taxon>
        <taxon>Candidatus Methylomirabilaceae</taxon>
        <taxon>Candidatus Methylomirabilis</taxon>
    </lineage>
</organism>
<dbReference type="InterPro" id="IPR032820">
    <property type="entry name" value="ATPase_put"/>
</dbReference>
<reference evidence="2 3" key="1">
    <citation type="submission" date="2019-07" db="EMBL/GenBank/DDBJ databases">
        <authorList>
            <person name="Cremers G."/>
        </authorList>
    </citation>
    <scope>NUCLEOTIDE SEQUENCE [LARGE SCALE GENOMIC DNA]</scope>
</reference>
<sequence length="71" mass="7781">MKDNQVRLWRQLAGLSSLGITLAASIAIGTAIGIALDRWLGTSPWLMILFFIFGVAAGFTNLMKDLKRWGS</sequence>
<dbReference type="EMBL" id="CABIKM010000005">
    <property type="protein sequence ID" value="VUZ84017.1"/>
    <property type="molecule type" value="Genomic_DNA"/>
</dbReference>
<evidence type="ECO:0000313" key="2">
    <source>
        <dbReference type="EMBL" id="VUZ84017.1"/>
    </source>
</evidence>
<keyword evidence="3" id="KW-1185">Reference proteome</keyword>
<proteinExistence type="predicted"/>
<name>A0A564ZGJ8_9BACT</name>
<dbReference type="AlphaFoldDB" id="A0A564ZGJ8"/>
<feature type="transmembrane region" description="Helical" evidence="1">
    <location>
        <begin position="42"/>
        <end position="62"/>
    </location>
</feature>
<keyword evidence="1" id="KW-0812">Transmembrane</keyword>
<keyword evidence="1" id="KW-0472">Membrane</keyword>